<evidence type="ECO:0000313" key="2">
    <source>
        <dbReference type="EMBL" id="CCX08807.1"/>
    </source>
</evidence>
<protein>
    <submittedName>
        <fullName evidence="2">Uncharacterized protein</fullName>
    </submittedName>
</protein>
<sequence length="101" mass="11570">MVDQSQFPSQIFRIDPQFKRRHFQFLNTSESLPRFPRQREGISIRLCILQTALESVPTHISQVHTKALAQEQPIISTGNTSDHHNPRSSMQHGNSQATHVL</sequence>
<accession>U4LDH8</accession>
<dbReference type="AlphaFoldDB" id="U4LDH8"/>
<proteinExistence type="predicted"/>
<name>U4LDH8_PYROM</name>
<dbReference type="EMBL" id="HF935432">
    <property type="protein sequence ID" value="CCX08807.1"/>
    <property type="molecule type" value="Genomic_DNA"/>
</dbReference>
<dbReference type="Proteomes" id="UP000018144">
    <property type="component" value="Unassembled WGS sequence"/>
</dbReference>
<evidence type="ECO:0000313" key="3">
    <source>
        <dbReference type="Proteomes" id="UP000018144"/>
    </source>
</evidence>
<evidence type="ECO:0000256" key="1">
    <source>
        <dbReference type="SAM" id="MobiDB-lite"/>
    </source>
</evidence>
<feature type="region of interest" description="Disordered" evidence="1">
    <location>
        <begin position="71"/>
        <end position="101"/>
    </location>
</feature>
<keyword evidence="3" id="KW-1185">Reference proteome</keyword>
<organism evidence="2 3">
    <name type="scientific">Pyronema omphalodes (strain CBS 100304)</name>
    <name type="common">Pyronema confluens</name>
    <dbReference type="NCBI Taxonomy" id="1076935"/>
    <lineage>
        <taxon>Eukaryota</taxon>
        <taxon>Fungi</taxon>
        <taxon>Dikarya</taxon>
        <taxon>Ascomycota</taxon>
        <taxon>Pezizomycotina</taxon>
        <taxon>Pezizomycetes</taxon>
        <taxon>Pezizales</taxon>
        <taxon>Pyronemataceae</taxon>
        <taxon>Pyronema</taxon>
    </lineage>
</organism>
<reference evidence="2 3" key="1">
    <citation type="journal article" date="2013" name="PLoS Genet.">
        <title>The genome and development-dependent transcriptomes of Pyronema confluens: a window into fungal evolution.</title>
        <authorList>
            <person name="Traeger S."/>
            <person name="Altegoer F."/>
            <person name="Freitag M."/>
            <person name="Gabaldon T."/>
            <person name="Kempken F."/>
            <person name="Kumar A."/>
            <person name="Marcet-Houben M."/>
            <person name="Poggeler S."/>
            <person name="Stajich J.E."/>
            <person name="Nowrousian M."/>
        </authorList>
    </citation>
    <scope>NUCLEOTIDE SEQUENCE [LARGE SCALE GENOMIC DNA]</scope>
    <source>
        <strain evidence="3">CBS 100304</strain>
        <tissue evidence="2">Vegetative mycelium</tissue>
    </source>
</reference>
<feature type="compositionally biased region" description="Polar residues" evidence="1">
    <location>
        <begin position="87"/>
        <end position="101"/>
    </location>
</feature>
<gene>
    <name evidence="2" type="ORF">PCON_08400</name>
</gene>